<accession>A0A3D9ZNP6</accession>
<sequence>MTFPAHPAGILPLKLWRPRWWDGMALVLGSMSPDLAYLVDGSGLPVWPFSHQLVGLVGWCLPITLIGCLLVRRAAPVVAAHLPAGGRFAFDDYGALRFSGHPWPVTVVSALVGAASHLVLDAVEQRFPVLEQPGYLLGAIAIVGLGIVIGRGRLVRRWHGDPPSVVRRPGLFWTVTAVVALPGIAVSPFLPAAFLFHTTGVRVLTALAAGLLAAALVCTHGPGRTAGPVRNDELRPGRTGRAP</sequence>
<feature type="transmembrane region" description="Helical" evidence="1">
    <location>
        <begin position="200"/>
        <end position="218"/>
    </location>
</feature>
<gene>
    <name evidence="2" type="ORF">DFJ67_5024</name>
</gene>
<feature type="transmembrane region" description="Helical" evidence="1">
    <location>
        <begin position="171"/>
        <end position="194"/>
    </location>
</feature>
<dbReference type="AlphaFoldDB" id="A0A3D9ZNP6"/>
<evidence type="ECO:0000256" key="1">
    <source>
        <dbReference type="SAM" id="Phobius"/>
    </source>
</evidence>
<dbReference type="EMBL" id="QUMQ01000001">
    <property type="protein sequence ID" value="REF98998.1"/>
    <property type="molecule type" value="Genomic_DNA"/>
</dbReference>
<keyword evidence="3" id="KW-1185">Reference proteome</keyword>
<protein>
    <submittedName>
        <fullName evidence="2">Uncharacterized protein DUF4184</fullName>
    </submittedName>
</protein>
<keyword evidence="1" id="KW-0472">Membrane</keyword>
<dbReference type="Pfam" id="PF13803">
    <property type="entry name" value="DUF4184"/>
    <property type="match status" value="1"/>
</dbReference>
<dbReference type="Proteomes" id="UP000256913">
    <property type="component" value="Unassembled WGS sequence"/>
</dbReference>
<comment type="caution">
    <text evidence="2">The sequence shown here is derived from an EMBL/GenBank/DDBJ whole genome shotgun (WGS) entry which is preliminary data.</text>
</comment>
<keyword evidence="1" id="KW-1133">Transmembrane helix</keyword>
<proteinExistence type="predicted"/>
<organism evidence="2 3">
    <name type="scientific">Asanoa ferruginea</name>
    <dbReference type="NCBI Taxonomy" id="53367"/>
    <lineage>
        <taxon>Bacteria</taxon>
        <taxon>Bacillati</taxon>
        <taxon>Actinomycetota</taxon>
        <taxon>Actinomycetes</taxon>
        <taxon>Micromonosporales</taxon>
        <taxon>Micromonosporaceae</taxon>
        <taxon>Asanoa</taxon>
    </lineage>
</organism>
<evidence type="ECO:0000313" key="3">
    <source>
        <dbReference type="Proteomes" id="UP000256913"/>
    </source>
</evidence>
<reference evidence="2 3" key="1">
    <citation type="submission" date="2018-08" db="EMBL/GenBank/DDBJ databases">
        <title>Sequencing the genomes of 1000 actinobacteria strains.</title>
        <authorList>
            <person name="Klenk H.-P."/>
        </authorList>
    </citation>
    <scope>NUCLEOTIDE SEQUENCE [LARGE SCALE GENOMIC DNA]</scope>
    <source>
        <strain evidence="2 3">DSM 44099</strain>
    </source>
</reference>
<dbReference type="InterPro" id="IPR025238">
    <property type="entry name" value="DUF4184"/>
</dbReference>
<keyword evidence="1" id="KW-0812">Transmembrane</keyword>
<dbReference type="RefSeq" id="WP_116070220.1">
    <property type="nucleotide sequence ID" value="NZ_BONB01000004.1"/>
</dbReference>
<name>A0A3D9ZNP6_9ACTN</name>
<evidence type="ECO:0000313" key="2">
    <source>
        <dbReference type="EMBL" id="REF98998.1"/>
    </source>
</evidence>
<feature type="transmembrane region" description="Helical" evidence="1">
    <location>
        <begin position="132"/>
        <end position="150"/>
    </location>
</feature>
<feature type="transmembrane region" description="Helical" evidence="1">
    <location>
        <begin position="51"/>
        <end position="71"/>
    </location>
</feature>